<dbReference type="GO" id="GO:0004828">
    <property type="term" value="F:serine-tRNA ligase activity"/>
    <property type="evidence" value="ECO:0007669"/>
    <property type="project" value="UniProtKB-EC"/>
</dbReference>
<evidence type="ECO:0000256" key="10">
    <source>
        <dbReference type="SAM" id="MobiDB-lite"/>
    </source>
</evidence>
<keyword evidence="2 12" id="KW-0436">Ligase</keyword>
<evidence type="ECO:0000256" key="8">
    <source>
        <dbReference type="ARBA" id="ARBA00034892"/>
    </source>
</evidence>
<keyword evidence="13" id="KW-1185">Reference proteome</keyword>
<evidence type="ECO:0000256" key="4">
    <source>
        <dbReference type="ARBA" id="ARBA00022840"/>
    </source>
</evidence>
<feature type="region of interest" description="Disordered" evidence="10">
    <location>
        <begin position="466"/>
        <end position="486"/>
    </location>
</feature>
<gene>
    <name evidence="12" type="primary">SES1</name>
    <name evidence="12" type="ORF">SEPCBS119000_003389</name>
</gene>
<evidence type="ECO:0000259" key="11">
    <source>
        <dbReference type="PROSITE" id="PS50862"/>
    </source>
</evidence>
<evidence type="ECO:0000313" key="12">
    <source>
        <dbReference type="EMBL" id="CAK7269081.1"/>
    </source>
</evidence>
<feature type="region of interest" description="Disordered" evidence="10">
    <location>
        <begin position="525"/>
        <end position="544"/>
    </location>
</feature>
<dbReference type="InterPro" id="IPR006195">
    <property type="entry name" value="aa-tRNA-synth_II"/>
</dbReference>
<dbReference type="PANTHER" id="PTHR11778">
    <property type="entry name" value="SERYL-TRNA SYNTHETASE"/>
    <property type="match status" value="1"/>
</dbReference>
<feature type="domain" description="Aminoacyl-transfer RNA synthetases class-II family profile" evidence="11">
    <location>
        <begin position="194"/>
        <end position="456"/>
    </location>
</feature>
<accession>A0ABP0DNB4</accession>
<evidence type="ECO:0000256" key="2">
    <source>
        <dbReference type="ARBA" id="ARBA00022598"/>
    </source>
</evidence>
<feature type="compositionally biased region" description="Basic and acidic residues" evidence="10">
    <location>
        <begin position="467"/>
        <end position="485"/>
    </location>
</feature>
<dbReference type="SUPFAM" id="SSF55681">
    <property type="entry name" value="Class II aaRS and biotin synthetases"/>
    <property type="match status" value="1"/>
</dbReference>
<dbReference type="PROSITE" id="PS50862">
    <property type="entry name" value="AA_TRNA_LIGASE_II"/>
    <property type="match status" value="1"/>
</dbReference>
<evidence type="ECO:0000256" key="7">
    <source>
        <dbReference type="ARBA" id="ARBA00031113"/>
    </source>
</evidence>
<dbReference type="CDD" id="cd00770">
    <property type="entry name" value="SerRS_core"/>
    <property type="match status" value="1"/>
</dbReference>
<evidence type="ECO:0000256" key="1">
    <source>
        <dbReference type="ARBA" id="ARBA00012840"/>
    </source>
</evidence>
<reference evidence="12 13" key="1">
    <citation type="submission" date="2024-01" db="EMBL/GenBank/DDBJ databases">
        <authorList>
            <person name="Allen C."/>
            <person name="Tagirdzhanova G."/>
        </authorList>
    </citation>
    <scope>NUCLEOTIDE SEQUENCE [LARGE SCALE GENOMIC DNA]</scope>
    <source>
        <strain evidence="12 13">CBS 119000</strain>
    </source>
</reference>
<organism evidence="12 13">
    <name type="scientific">Sporothrix epigloea</name>
    <dbReference type="NCBI Taxonomy" id="1892477"/>
    <lineage>
        <taxon>Eukaryota</taxon>
        <taxon>Fungi</taxon>
        <taxon>Dikarya</taxon>
        <taxon>Ascomycota</taxon>
        <taxon>Pezizomycotina</taxon>
        <taxon>Sordariomycetes</taxon>
        <taxon>Sordariomycetidae</taxon>
        <taxon>Ophiostomatales</taxon>
        <taxon>Ophiostomataceae</taxon>
        <taxon>Sporothrix</taxon>
    </lineage>
</organism>
<dbReference type="InterPro" id="IPR017384">
    <property type="entry name" value="NADH_Ub_cplx-1_asu_su-1"/>
</dbReference>
<dbReference type="SUPFAM" id="SSF46589">
    <property type="entry name" value="tRNA-binding arm"/>
    <property type="match status" value="1"/>
</dbReference>
<protein>
    <recommendedName>
        <fullName evidence="1">serine--tRNA ligase</fullName>
        <ecNumber evidence="1">6.1.1.11</ecNumber>
    </recommendedName>
    <alternativeName>
        <fullName evidence="7">Seryl-tRNA synthetase</fullName>
    </alternativeName>
    <alternativeName>
        <fullName evidence="8">Seryl-tRNA(Ser) synthetase</fullName>
    </alternativeName>
</protein>
<name>A0ABP0DNB4_9PEZI</name>
<dbReference type="Proteomes" id="UP001642502">
    <property type="component" value="Unassembled WGS sequence"/>
</dbReference>
<dbReference type="InterPro" id="IPR010978">
    <property type="entry name" value="tRNA-bd_arm"/>
</dbReference>
<dbReference type="Pfam" id="PF00587">
    <property type="entry name" value="tRNA-synt_2b"/>
    <property type="match status" value="1"/>
</dbReference>
<proteinExistence type="predicted"/>
<evidence type="ECO:0000256" key="6">
    <source>
        <dbReference type="ARBA" id="ARBA00023146"/>
    </source>
</evidence>
<evidence type="ECO:0000256" key="9">
    <source>
        <dbReference type="SAM" id="Coils"/>
    </source>
</evidence>
<dbReference type="InterPro" id="IPR042103">
    <property type="entry name" value="SerRS_1_N_sf"/>
</dbReference>
<dbReference type="Gene3D" id="3.30.930.10">
    <property type="entry name" value="Bira Bifunctional Protein, Domain 2"/>
    <property type="match status" value="1"/>
</dbReference>
<comment type="caution">
    <text evidence="12">The sequence shown here is derived from an EMBL/GenBank/DDBJ whole genome shotgun (WGS) entry which is preliminary data.</text>
</comment>
<evidence type="ECO:0000256" key="5">
    <source>
        <dbReference type="ARBA" id="ARBA00022917"/>
    </source>
</evidence>
<evidence type="ECO:0000256" key="3">
    <source>
        <dbReference type="ARBA" id="ARBA00022741"/>
    </source>
</evidence>
<dbReference type="EC" id="6.1.1.11" evidence="1"/>
<dbReference type="InterPro" id="IPR045864">
    <property type="entry name" value="aa-tRNA-synth_II/BPL/LPL"/>
</dbReference>
<evidence type="ECO:0000313" key="13">
    <source>
        <dbReference type="Proteomes" id="UP001642502"/>
    </source>
</evidence>
<keyword evidence="4" id="KW-0067">ATP-binding</keyword>
<dbReference type="NCBIfam" id="TIGR00414">
    <property type="entry name" value="serS"/>
    <property type="match status" value="1"/>
</dbReference>
<dbReference type="Pfam" id="PF15879">
    <property type="entry name" value="MWFE"/>
    <property type="match status" value="1"/>
</dbReference>
<keyword evidence="6" id="KW-0030">Aminoacyl-tRNA synthetase</keyword>
<dbReference type="InterPro" id="IPR002317">
    <property type="entry name" value="Ser-tRNA-ligase_type_1"/>
</dbReference>
<keyword evidence="9" id="KW-0175">Coiled coil</keyword>
<dbReference type="EMBL" id="CAWUON010000043">
    <property type="protein sequence ID" value="CAK7269081.1"/>
    <property type="molecule type" value="Genomic_DNA"/>
</dbReference>
<dbReference type="Pfam" id="PF02403">
    <property type="entry name" value="Seryl_tRNA_N"/>
    <property type="match status" value="1"/>
</dbReference>
<dbReference type="Gene3D" id="1.10.287.40">
    <property type="entry name" value="Serine-tRNA synthetase, tRNA binding domain"/>
    <property type="match status" value="1"/>
</dbReference>
<dbReference type="InterPro" id="IPR002314">
    <property type="entry name" value="aa-tRNA-synt_IIb"/>
</dbReference>
<dbReference type="InterPro" id="IPR033729">
    <property type="entry name" value="SerRS_core"/>
</dbReference>
<sequence>MLDVLDLITERGGNPEAVKESQRRRYADPGVVDTVIELWQDHRRTLYDATQLNAKINDIQKQIGAKKKAKENADELLQQKLAIEKQKKDLLDSAAIKEKAMNKALGSIGNLIHDSVPVDNNEDNNPIITTWVPADREVAVGEEDRSKLLSHHELLLRIDGYNPEAGVKVVGHRGYFLKNWGVFLNQAIINYGLEFLTQKHGYTALQSPFMMSKDVMAQTAQLDDFDEQLYKACAMADRKKYLIGICSKYVAISYFSAGNLDNTDQQLASEQPISAYHAGQWLQANEMPLKYAGFSTCFRREAGSHGKDAWGTFRVHQFEKVEQFVLCDPEKSWEQFDAMIANSEEFCQSLGLPYRVVAIVSGAFNQAASKKYDLEAWFPFQAEYKELVSCSNCTDFQSRALDIRYGPKTQTDVKKKYVHCLNSTLTATSRTMCAILENFQTPEGIRIPEPLRKYLPGAPDFLPFTKELPKDSTSQKKAKSADKGAKPKVTAAVGAAAAEVTKAADALKNVTMFGVSGAGMSKIRHMQNGGKRARRSVDQWDRQSMYMHEI</sequence>
<keyword evidence="3" id="KW-0547">Nucleotide-binding</keyword>
<dbReference type="InterPro" id="IPR015866">
    <property type="entry name" value="Ser-tRNA-synth_1_N"/>
</dbReference>
<keyword evidence="5" id="KW-0648">Protein biosynthesis</keyword>
<dbReference type="PRINTS" id="PR00981">
    <property type="entry name" value="TRNASYNTHSER"/>
</dbReference>
<feature type="coiled-coil region" evidence="9">
    <location>
        <begin position="59"/>
        <end position="93"/>
    </location>
</feature>